<dbReference type="AlphaFoldDB" id="A0A5B8A2W1"/>
<dbReference type="PROSITE" id="PS51257">
    <property type="entry name" value="PROKAR_LIPOPROTEIN"/>
    <property type="match status" value="1"/>
</dbReference>
<dbReference type="KEGG" id="hyj:FHG12_17310"/>
<gene>
    <name evidence="1" type="ORF">FHG12_17310</name>
</gene>
<protein>
    <submittedName>
        <fullName evidence="1">Uncharacterized protein</fullName>
    </submittedName>
</protein>
<dbReference type="Proteomes" id="UP000305398">
    <property type="component" value="Chromosome"/>
</dbReference>
<proteinExistence type="predicted"/>
<sequence length="107" mass="12127">MHSADRRADEARRPDATELSHPVSLVLGTACRAAFEVAPACCLTTKRGAKWGWRRGKAVLFFRRRNRRSKLINKHLAAPITMQLKKSQNNLMGLALFPHARPLQRRA</sequence>
<evidence type="ECO:0000313" key="1">
    <source>
        <dbReference type="EMBL" id="QDA61744.1"/>
    </source>
</evidence>
<evidence type="ECO:0000313" key="2">
    <source>
        <dbReference type="Proteomes" id="UP000305398"/>
    </source>
</evidence>
<keyword evidence="2" id="KW-1185">Reference proteome</keyword>
<name>A0A5B8A2W1_9BACT</name>
<dbReference type="EMBL" id="CP040896">
    <property type="protein sequence ID" value="QDA61744.1"/>
    <property type="molecule type" value="Genomic_DNA"/>
</dbReference>
<dbReference type="RefSeq" id="WP_139516918.1">
    <property type="nucleotide sequence ID" value="NZ_CP040896.1"/>
</dbReference>
<accession>A0A5B8A2W1</accession>
<organism evidence="1 2">
    <name type="scientific">Hymenobacter jejuensis</name>
    <dbReference type="NCBI Taxonomy" id="2502781"/>
    <lineage>
        <taxon>Bacteria</taxon>
        <taxon>Pseudomonadati</taxon>
        <taxon>Bacteroidota</taxon>
        <taxon>Cytophagia</taxon>
        <taxon>Cytophagales</taxon>
        <taxon>Hymenobacteraceae</taxon>
        <taxon>Hymenobacter</taxon>
    </lineage>
</organism>
<reference evidence="1 2" key="1">
    <citation type="submission" date="2019-06" db="EMBL/GenBank/DDBJ databases">
        <authorList>
            <person name="Srinivasan S."/>
        </authorList>
    </citation>
    <scope>NUCLEOTIDE SEQUENCE [LARGE SCALE GENOMIC DNA]</scope>
    <source>
        <strain evidence="1 2">17J68-5</strain>
    </source>
</reference>